<dbReference type="CDD" id="cd19941">
    <property type="entry name" value="TIL"/>
    <property type="match status" value="1"/>
</dbReference>
<dbReference type="InterPro" id="IPR006150">
    <property type="entry name" value="Cys_repeat_1"/>
</dbReference>
<feature type="signal peptide" evidence="1">
    <location>
        <begin position="1"/>
        <end position="20"/>
    </location>
</feature>
<dbReference type="InterPro" id="IPR002919">
    <property type="entry name" value="TIL_dom"/>
</dbReference>
<dbReference type="Pfam" id="PF01826">
    <property type="entry name" value="TIL"/>
    <property type="match status" value="1"/>
</dbReference>
<dbReference type="Gene3D" id="4.10.75.10">
    <property type="entry name" value="Elafin-like"/>
    <property type="match status" value="2"/>
</dbReference>
<organism evidence="3 4">
    <name type="scientific">Trichuris trichiura</name>
    <name type="common">Whipworm</name>
    <name type="synonym">Trichocephalus trichiurus</name>
    <dbReference type="NCBI Taxonomy" id="36087"/>
    <lineage>
        <taxon>Eukaryota</taxon>
        <taxon>Metazoa</taxon>
        <taxon>Ecdysozoa</taxon>
        <taxon>Nematoda</taxon>
        <taxon>Enoplea</taxon>
        <taxon>Dorylaimia</taxon>
        <taxon>Trichinellida</taxon>
        <taxon>Trichuridae</taxon>
        <taxon>Trichuris</taxon>
    </lineage>
</organism>
<dbReference type="Gene3D" id="2.10.25.10">
    <property type="entry name" value="Laminin"/>
    <property type="match status" value="1"/>
</dbReference>
<proteinExistence type="predicted"/>
<dbReference type="GO" id="GO:0030414">
    <property type="term" value="F:peptidase inhibitor activity"/>
    <property type="evidence" value="ECO:0007669"/>
    <property type="project" value="InterPro"/>
</dbReference>
<dbReference type="STRING" id="36087.A0A077Z4C2"/>
<dbReference type="InterPro" id="IPR036645">
    <property type="entry name" value="Elafin-like_sf"/>
</dbReference>
<feature type="chain" id="PRO_5001728337" evidence="1">
    <location>
        <begin position="21"/>
        <end position="299"/>
    </location>
</feature>
<dbReference type="InterPro" id="IPR008197">
    <property type="entry name" value="WAP_dom"/>
</dbReference>
<reference evidence="3" key="2">
    <citation type="submission" date="2014-03" db="EMBL/GenBank/DDBJ databases">
        <title>The whipworm genome and dual-species transcriptomics of an intimate host-pathogen interaction.</title>
        <authorList>
            <person name="Foth B.J."/>
            <person name="Tsai I.J."/>
            <person name="Reid A.J."/>
            <person name="Bancroft A.J."/>
            <person name="Nichol S."/>
            <person name="Tracey A."/>
            <person name="Holroyd N."/>
            <person name="Cotton J.A."/>
            <person name="Stanley E.J."/>
            <person name="Zarowiecki M."/>
            <person name="Liu J.Z."/>
            <person name="Huckvale T."/>
            <person name="Cooper P.J."/>
            <person name="Grencis R.K."/>
            <person name="Berriman M."/>
        </authorList>
    </citation>
    <scope>NUCLEOTIDE SEQUENCE [LARGE SCALE GENOMIC DNA]</scope>
</reference>
<name>A0A077Z4C2_TRITR</name>
<dbReference type="Pfam" id="PF00095">
    <property type="entry name" value="WAP"/>
    <property type="match status" value="2"/>
</dbReference>
<dbReference type="Proteomes" id="UP000030665">
    <property type="component" value="Unassembled WGS sequence"/>
</dbReference>
<dbReference type="SMART" id="SM00289">
    <property type="entry name" value="WR1"/>
    <property type="match status" value="2"/>
</dbReference>
<dbReference type="SMART" id="SM00217">
    <property type="entry name" value="WAP"/>
    <property type="match status" value="2"/>
</dbReference>
<feature type="domain" description="WAP" evidence="2">
    <location>
        <begin position="36"/>
        <end position="84"/>
    </location>
</feature>
<dbReference type="EMBL" id="HG805859">
    <property type="protein sequence ID" value="CDW53570.1"/>
    <property type="molecule type" value="Genomic_DNA"/>
</dbReference>
<dbReference type="MEROPS" id="I17.003"/>
<evidence type="ECO:0000256" key="1">
    <source>
        <dbReference type="SAM" id="SignalP"/>
    </source>
</evidence>
<dbReference type="GO" id="GO:0005576">
    <property type="term" value="C:extracellular region"/>
    <property type="evidence" value="ECO:0007669"/>
    <property type="project" value="InterPro"/>
</dbReference>
<reference evidence="3" key="1">
    <citation type="submission" date="2014-01" db="EMBL/GenBank/DDBJ databases">
        <authorList>
            <person name="Aslett M."/>
        </authorList>
    </citation>
    <scope>NUCLEOTIDE SEQUENCE</scope>
</reference>
<accession>A0A077Z4C2</accession>
<evidence type="ECO:0000313" key="3">
    <source>
        <dbReference type="EMBL" id="CDW53570.1"/>
    </source>
</evidence>
<gene>
    <name evidence="3" type="ORF">TTRE_0000183501</name>
</gene>
<dbReference type="SUPFAM" id="SSF57256">
    <property type="entry name" value="Elafin-like"/>
    <property type="match status" value="2"/>
</dbReference>
<dbReference type="OrthoDB" id="4473401at2759"/>
<keyword evidence="4" id="KW-1185">Reference proteome</keyword>
<keyword evidence="1" id="KW-0732">Signal</keyword>
<dbReference type="PROSITE" id="PS51390">
    <property type="entry name" value="WAP"/>
    <property type="match status" value="2"/>
</dbReference>
<sequence>MHLQWAALLAFLSQITFLKGMITMDNAETSQFKKISGQKPGECPIIVGGTRTSTPINRCEDDNQCPGKRKCCDTLIGTACMLPETSDLQTTTVTTLSHIRYPTSTSARPKPTQECNGEGEEYSECAPLCPKGCDNMHKKPTCSGCKPGCKCKRGFHRLAVDDSSSPCVRNAVCEAMTSKENCPDGSIPTSVCRGKHKSCPKGTRCTNGLCCPLNANPPSPPTTTARPGQCPENLIYNFAKWPSCTQDSDCPSSQKCCATMYSGKVCIAIISGIGKDGKKRPLETVMKLLGLEQVMNILQ</sequence>
<feature type="domain" description="WAP" evidence="2">
    <location>
        <begin position="223"/>
        <end position="270"/>
    </location>
</feature>
<evidence type="ECO:0000313" key="4">
    <source>
        <dbReference type="Proteomes" id="UP000030665"/>
    </source>
</evidence>
<evidence type="ECO:0000259" key="2">
    <source>
        <dbReference type="PROSITE" id="PS51390"/>
    </source>
</evidence>
<dbReference type="AlphaFoldDB" id="A0A077Z4C2"/>
<protein>
    <submittedName>
        <fullName evidence="3">WAP domain containing protein, SLPI-like</fullName>
    </submittedName>
</protein>